<dbReference type="GO" id="GO:0005743">
    <property type="term" value="C:mitochondrial inner membrane"/>
    <property type="evidence" value="ECO:0007669"/>
    <property type="project" value="UniProtKB-SubCell"/>
</dbReference>
<comment type="cofactor">
    <cofactor evidence="1">
        <name>Mg(2+)</name>
        <dbReference type="ChEBI" id="CHEBI:18420"/>
    </cofactor>
</comment>
<dbReference type="GO" id="GO:0000422">
    <property type="term" value="P:autophagy of mitochondrion"/>
    <property type="evidence" value="ECO:0007669"/>
    <property type="project" value="TreeGrafter"/>
</dbReference>
<dbReference type="InterPro" id="IPR011009">
    <property type="entry name" value="Kinase-like_dom_sf"/>
</dbReference>
<dbReference type="InterPro" id="IPR000719">
    <property type="entry name" value="Prot_kinase_dom"/>
</dbReference>
<dbReference type="GO" id="GO:0005829">
    <property type="term" value="C:cytosol"/>
    <property type="evidence" value="ECO:0007669"/>
    <property type="project" value="UniProtKB-SubCell"/>
</dbReference>
<dbReference type="HOGENOM" id="CLU_022208_0_0_1"/>
<comment type="catalytic activity">
    <reaction evidence="18">
        <text>L-seryl-[protein] + ATP = O-phospho-L-seryl-[protein] + ADP + H(+)</text>
        <dbReference type="Rhea" id="RHEA:17989"/>
        <dbReference type="Rhea" id="RHEA-COMP:9863"/>
        <dbReference type="Rhea" id="RHEA-COMP:11604"/>
        <dbReference type="ChEBI" id="CHEBI:15378"/>
        <dbReference type="ChEBI" id="CHEBI:29999"/>
        <dbReference type="ChEBI" id="CHEBI:30616"/>
        <dbReference type="ChEBI" id="CHEBI:83421"/>
        <dbReference type="ChEBI" id="CHEBI:456216"/>
        <dbReference type="EC" id="2.7.11.1"/>
    </reaction>
</comment>
<dbReference type="PROSITE" id="PS00108">
    <property type="entry name" value="PROTEIN_KINASE_ST"/>
    <property type="match status" value="1"/>
</dbReference>
<dbReference type="PROSITE" id="PS50011">
    <property type="entry name" value="PROTEIN_KINASE_DOM"/>
    <property type="match status" value="1"/>
</dbReference>
<keyword evidence="14" id="KW-0460">Magnesium</keyword>
<evidence type="ECO:0000256" key="4">
    <source>
        <dbReference type="ARBA" id="ARBA00004572"/>
    </source>
</evidence>
<keyword evidence="15" id="KW-0809">Transit peptide</keyword>
<evidence type="ECO:0000256" key="5">
    <source>
        <dbReference type="ARBA" id="ARBA00012513"/>
    </source>
</evidence>
<dbReference type="EMBL" id="AMQN01005716">
    <property type="status" value="NOT_ANNOTATED_CDS"/>
    <property type="molecule type" value="Genomic_DNA"/>
</dbReference>
<accession>R7UYY1</accession>
<dbReference type="EMBL" id="KB296645">
    <property type="protein sequence ID" value="ELU11534.1"/>
    <property type="molecule type" value="Genomic_DNA"/>
</dbReference>
<sequence length="741" mass="83087">MASALKNGSKYWHRHMERSLFLRQRKESIYDLLKFQGKTENFRLIRTILRIPIRSLSLNIVPSSVNTNSGVKSQMARTLRRFVSVNGHKMADNLEFGYSETAAALKWCLSKVGGAIAAHATDPNIMMKKVIFGINQHGRRLLEKLPGIKRDPLSQIPKAKPVALTQASNASHSVIQRLSEKSSGVVTRFVANNVTPVWAQELRSAARFRTHAGSFRIFGDYKAMGSRMSMYAFVAFGMASNARAAEPEIHVNLDQVQNDIKGRISDMLENRKEHGLTAKDPEDTERLSINQFSFGPMIAKGCCGAVYEAKYQPPESDIEILSEAEEEVVDMEEECCDSEMDVLSLSEVESLPPQEFDIESDIEIIDESEVELSLTSYCEAAQPDLPEQQTIPTFNLAIKVMFNFDTESLAYAIWDRMQNELVPAKVADSQAQMEVWHSGIKAKMKTLPPHPNIVSMQGAFVSEMPQLTSAFDEYPDALPERINPSGYGRNKTLFIVMKKYQLTLRQYLQTHSLTLRESVLLFTQLLEAVVHLQKHGFAHRDLKSDNLLVDFDRTGSPVLALTDFGCCLPSGVFGLRVHYSTRDICKGGNGALMAPEIACAQPGWLSLLDYSKSDLWAAGAIAYEIFGAENPFYRSASGHRLDSRSYHEGELPALPEQVPLEIQNVVYSMLSRDPSKRPCVLSAANVLHSWLWFPVTWQSKRPGDLLTCRWLLSMAACVMIRSTFDPTLDNTLQALFLSHFE</sequence>
<dbReference type="GO" id="GO:0090141">
    <property type="term" value="P:positive regulation of mitochondrial fission"/>
    <property type="evidence" value="ECO:0007669"/>
    <property type="project" value="TreeGrafter"/>
</dbReference>
<evidence type="ECO:0000256" key="1">
    <source>
        <dbReference type="ARBA" id="ARBA00001946"/>
    </source>
</evidence>
<evidence type="ECO:0000313" key="20">
    <source>
        <dbReference type="EMBL" id="ELU11534.1"/>
    </source>
</evidence>
<keyword evidence="6" id="KW-0723">Serine/threonine-protein kinase</keyword>
<evidence type="ECO:0000256" key="2">
    <source>
        <dbReference type="ARBA" id="ARBA00004434"/>
    </source>
</evidence>
<dbReference type="OrthoDB" id="1405469at2759"/>
<keyword evidence="7" id="KW-0808">Transferase</keyword>
<dbReference type="AlphaFoldDB" id="R7UYY1"/>
<comment type="subcellular location">
    <subcellularLocation>
        <location evidence="3">Cytoplasm</location>
        <location evidence="3">Cytosol</location>
    </subcellularLocation>
    <subcellularLocation>
        <location evidence="2">Mitochondrion inner membrane</location>
        <topology evidence="2">Single-pass membrane protein</topology>
    </subcellularLocation>
    <subcellularLocation>
        <location evidence="4">Mitochondrion outer membrane</location>
        <topology evidence="4">Single-pass membrane protein</topology>
    </subcellularLocation>
</comment>
<keyword evidence="16" id="KW-0496">Mitochondrion</keyword>
<reference evidence="22" key="1">
    <citation type="submission" date="2012-12" db="EMBL/GenBank/DDBJ databases">
        <authorList>
            <person name="Hellsten U."/>
            <person name="Grimwood J."/>
            <person name="Chapman J.A."/>
            <person name="Shapiro H."/>
            <person name="Aerts A."/>
            <person name="Otillar R.P."/>
            <person name="Terry A.Y."/>
            <person name="Boore J.L."/>
            <person name="Simakov O."/>
            <person name="Marletaz F."/>
            <person name="Cho S.-J."/>
            <person name="Edsinger-Gonzales E."/>
            <person name="Havlak P."/>
            <person name="Kuo D.-H."/>
            <person name="Larsson T."/>
            <person name="Lv J."/>
            <person name="Arendt D."/>
            <person name="Savage R."/>
            <person name="Osoegawa K."/>
            <person name="de Jong P."/>
            <person name="Lindberg D.R."/>
            <person name="Seaver E.C."/>
            <person name="Weisblat D.A."/>
            <person name="Putnam N.H."/>
            <person name="Grigoriev I.V."/>
            <person name="Rokhsar D.S."/>
        </authorList>
    </citation>
    <scope>NUCLEOTIDE SEQUENCE</scope>
    <source>
        <strain evidence="22">I ESC-2004</strain>
    </source>
</reference>
<dbReference type="GO" id="GO:0005741">
    <property type="term" value="C:mitochondrial outer membrane"/>
    <property type="evidence" value="ECO:0007669"/>
    <property type="project" value="UniProtKB-SubCell"/>
</dbReference>
<dbReference type="EC" id="2.7.11.1" evidence="5"/>
<evidence type="ECO:0000256" key="10">
    <source>
        <dbReference type="ARBA" id="ARBA00022777"/>
    </source>
</evidence>
<dbReference type="GO" id="GO:0042981">
    <property type="term" value="P:regulation of apoptotic process"/>
    <property type="evidence" value="ECO:0007669"/>
    <property type="project" value="TreeGrafter"/>
</dbReference>
<comment type="catalytic activity">
    <reaction evidence="17">
        <text>L-threonyl-[protein] + ATP = O-phospho-L-threonyl-[protein] + ADP + H(+)</text>
        <dbReference type="Rhea" id="RHEA:46608"/>
        <dbReference type="Rhea" id="RHEA-COMP:11060"/>
        <dbReference type="Rhea" id="RHEA-COMP:11605"/>
        <dbReference type="ChEBI" id="CHEBI:15378"/>
        <dbReference type="ChEBI" id="CHEBI:30013"/>
        <dbReference type="ChEBI" id="CHEBI:30616"/>
        <dbReference type="ChEBI" id="CHEBI:61977"/>
        <dbReference type="ChEBI" id="CHEBI:456216"/>
        <dbReference type="EC" id="2.7.11.1"/>
    </reaction>
</comment>
<dbReference type="GO" id="GO:0004674">
    <property type="term" value="F:protein serine/threonine kinase activity"/>
    <property type="evidence" value="ECO:0007669"/>
    <property type="project" value="UniProtKB-KW"/>
</dbReference>
<keyword evidence="12" id="KW-0472">Membrane</keyword>
<evidence type="ECO:0000256" key="15">
    <source>
        <dbReference type="ARBA" id="ARBA00022946"/>
    </source>
</evidence>
<keyword evidence="11" id="KW-1000">Mitochondrion outer membrane</keyword>
<evidence type="ECO:0000313" key="21">
    <source>
        <dbReference type="EnsemblMetazoa" id="CapteP228381"/>
    </source>
</evidence>
<dbReference type="EnsemblMetazoa" id="CapteT228381">
    <property type="protein sequence ID" value="CapteP228381"/>
    <property type="gene ID" value="CapteG228381"/>
</dbReference>
<evidence type="ECO:0000256" key="6">
    <source>
        <dbReference type="ARBA" id="ARBA00022527"/>
    </source>
</evidence>
<evidence type="ECO:0000256" key="14">
    <source>
        <dbReference type="ARBA" id="ARBA00022842"/>
    </source>
</evidence>
<dbReference type="GO" id="GO:0005524">
    <property type="term" value="F:ATP binding"/>
    <property type="evidence" value="ECO:0007669"/>
    <property type="project" value="UniProtKB-KW"/>
</dbReference>
<evidence type="ECO:0000256" key="8">
    <source>
        <dbReference type="ARBA" id="ARBA00022723"/>
    </source>
</evidence>
<dbReference type="InterPro" id="IPR051511">
    <property type="entry name" value="MitoQC_Scaffold_Kinases"/>
</dbReference>
<evidence type="ECO:0000256" key="16">
    <source>
        <dbReference type="ARBA" id="ARBA00023128"/>
    </source>
</evidence>
<evidence type="ECO:0000313" key="22">
    <source>
        <dbReference type="Proteomes" id="UP000014760"/>
    </source>
</evidence>
<evidence type="ECO:0000256" key="3">
    <source>
        <dbReference type="ARBA" id="ARBA00004514"/>
    </source>
</evidence>
<reference evidence="20 22" key="2">
    <citation type="journal article" date="2013" name="Nature">
        <title>Insights into bilaterian evolution from three spiralian genomes.</title>
        <authorList>
            <person name="Simakov O."/>
            <person name="Marletaz F."/>
            <person name="Cho S.J."/>
            <person name="Edsinger-Gonzales E."/>
            <person name="Havlak P."/>
            <person name="Hellsten U."/>
            <person name="Kuo D.H."/>
            <person name="Larsson T."/>
            <person name="Lv J."/>
            <person name="Arendt D."/>
            <person name="Savage R."/>
            <person name="Osoegawa K."/>
            <person name="de Jong P."/>
            <person name="Grimwood J."/>
            <person name="Chapman J.A."/>
            <person name="Shapiro H."/>
            <person name="Aerts A."/>
            <person name="Otillar R.P."/>
            <person name="Terry A.Y."/>
            <person name="Boore J.L."/>
            <person name="Grigoriev I.V."/>
            <person name="Lindberg D.R."/>
            <person name="Seaver E.C."/>
            <person name="Weisblat D.A."/>
            <person name="Putnam N.H."/>
            <person name="Rokhsar D.S."/>
        </authorList>
    </citation>
    <scope>NUCLEOTIDE SEQUENCE</scope>
    <source>
        <strain evidence="20 22">I ESC-2004</strain>
    </source>
</reference>
<dbReference type="PANTHER" id="PTHR22972:SF7">
    <property type="entry name" value="SERINE_THREONINE-PROTEIN KINASE PINK1, MITOCHONDRIAL"/>
    <property type="match status" value="1"/>
</dbReference>
<reference evidence="21" key="3">
    <citation type="submission" date="2015-06" db="UniProtKB">
        <authorList>
            <consortium name="EnsemblMetazoa"/>
        </authorList>
    </citation>
    <scope>IDENTIFICATION</scope>
</reference>
<dbReference type="GO" id="GO:0046872">
    <property type="term" value="F:metal ion binding"/>
    <property type="evidence" value="ECO:0007669"/>
    <property type="project" value="UniProtKB-KW"/>
</dbReference>
<keyword evidence="13" id="KW-0067">ATP-binding</keyword>
<evidence type="ECO:0000256" key="18">
    <source>
        <dbReference type="ARBA" id="ARBA00048679"/>
    </source>
</evidence>
<dbReference type="InterPro" id="IPR008271">
    <property type="entry name" value="Ser/Thr_kinase_AS"/>
</dbReference>
<evidence type="ECO:0000256" key="7">
    <source>
        <dbReference type="ARBA" id="ARBA00022679"/>
    </source>
</evidence>
<protein>
    <recommendedName>
        <fullName evidence="5">non-specific serine/threonine protein kinase</fullName>
        <ecNumber evidence="5">2.7.11.1</ecNumber>
    </recommendedName>
</protein>
<keyword evidence="8" id="KW-0479">Metal-binding</keyword>
<evidence type="ECO:0000256" key="17">
    <source>
        <dbReference type="ARBA" id="ARBA00047899"/>
    </source>
</evidence>
<dbReference type="STRING" id="283909.R7UYY1"/>
<keyword evidence="12" id="KW-0999">Mitochondrion inner membrane</keyword>
<name>R7UYY1_CAPTE</name>
<feature type="domain" description="Protein kinase" evidence="19">
    <location>
        <begin position="292"/>
        <end position="691"/>
    </location>
</feature>
<evidence type="ECO:0000256" key="11">
    <source>
        <dbReference type="ARBA" id="ARBA00022787"/>
    </source>
</evidence>
<dbReference type="Pfam" id="PF00069">
    <property type="entry name" value="Pkinase"/>
    <property type="match status" value="1"/>
</dbReference>
<keyword evidence="10" id="KW-0418">Kinase</keyword>
<evidence type="ECO:0000259" key="19">
    <source>
        <dbReference type="PROSITE" id="PS50011"/>
    </source>
</evidence>
<evidence type="ECO:0000256" key="9">
    <source>
        <dbReference type="ARBA" id="ARBA00022741"/>
    </source>
</evidence>
<evidence type="ECO:0000256" key="12">
    <source>
        <dbReference type="ARBA" id="ARBA00022792"/>
    </source>
</evidence>
<proteinExistence type="predicted"/>
<dbReference type="Proteomes" id="UP000014760">
    <property type="component" value="Unassembled WGS sequence"/>
</dbReference>
<keyword evidence="22" id="KW-1185">Reference proteome</keyword>
<evidence type="ECO:0000256" key="13">
    <source>
        <dbReference type="ARBA" id="ARBA00022840"/>
    </source>
</evidence>
<dbReference type="Gene3D" id="1.10.510.10">
    <property type="entry name" value="Transferase(Phosphotransferase) domain 1"/>
    <property type="match status" value="1"/>
</dbReference>
<keyword evidence="9" id="KW-0547">Nucleotide-binding</keyword>
<gene>
    <name evidence="20" type="ORF">CAPTEDRAFT_228381</name>
</gene>
<organism evidence="20">
    <name type="scientific">Capitella teleta</name>
    <name type="common">Polychaete worm</name>
    <dbReference type="NCBI Taxonomy" id="283909"/>
    <lineage>
        <taxon>Eukaryota</taxon>
        <taxon>Metazoa</taxon>
        <taxon>Spiralia</taxon>
        <taxon>Lophotrochozoa</taxon>
        <taxon>Annelida</taxon>
        <taxon>Polychaeta</taxon>
        <taxon>Sedentaria</taxon>
        <taxon>Scolecida</taxon>
        <taxon>Capitellidae</taxon>
        <taxon>Capitella</taxon>
    </lineage>
</organism>
<dbReference type="SMART" id="SM00220">
    <property type="entry name" value="S_TKc"/>
    <property type="match status" value="1"/>
</dbReference>
<dbReference type="SUPFAM" id="SSF56112">
    <property type="entry name" value="Protein kinase-like (PK-like)"/>
    <property type="match status" value="1"/>
</dbReference>
<dbReference type="PANTHER" id="PTHR22972">
    <property type="entry name" value="SERINE/THREONINE PROTEIN KINASE"/>
    <property type="match status" value="1"/>
</dbReference>